<dbReference type="GO" id="GO:0006310">
    <property type="term" value="P:DNA recombination"/>
    <property type="evidence" value="ECO:0007669"/>
    <property type="project" value="InterPro"/>
</dbReference>
<dbReference type="SMART" id="SM00487">
    <property type="entry name" value="DEXDc"/>
    <property type="match status" value="1"/>
</dbReference>
<dbReference type="GO" id="GO:0006281">
    <property type="term" value="P:DNA repair"/>
    <property type="evidence" value="ECO:0007669"/>
    <property type="project" value="TreeGrafter"/>
</dbReference>
<keyword evidence="16" id="KW-1185">Reference proteome</keyword>
<keyword evidence="4" id="KW-0378">Hydrolase</keyword>
<dbReference type="PROSITE" id="PS51194">
    <property type="entry name" value="HELICASE_CTER"/>
    <property type="match status" value="1"/>
</dbReference>
<evidence type="ECO:0000259" key="13">
    <source>
        <dbReference type="PROSITE" id="PS51192"/>
    </source>
</evidence>
<keyword evidence="7" id="KW-0238">DNA-binding</keyword>
<dbReference type="EC" id="5.6.2.4" evidence="10"/>
<keyword evidence="3" id="KW-0547">Nucleotide-binding</keyword>
<evidence type="ECO:0000256" key="9">
    <source>
        <dbReference type="ARBA" id="ARBA00034617"/>
    </source>
</evidence>
<dbReference type="Pfam" id="PF00270">
    <property type="entry name" value="DEAD"/>
    <property type="match status" value="1"/>
</dbReference>
<dbReference type="InParanoid" id="A0A1I1Y5Y7"/>
<keyword evidence="2" id="KW-0479">Metal-binding</keyword>
<dbReference type="GO" id="GO:0009378">
    <property type="term" value="F:four-way junction helicase activity"/>
    <property type="evidence" value="ECO:0007669"/>
    <property type="project" value="TreeGrafter"/>
</dbReference>
<dbReference type="InterPro" id="IPR027417">
    <property type="entry name" value="P-loop_NTPase"/>
</dbReference>
<evidence type="ECO:0000256" key="7">
    <source>
        <dbReference type="ARBA" id="ARBA00023125"/>
    </source>
</evidence>
<dbReference type="Pfam" id="PF00271">
    <property type="entry name" value="Helicase_C"/>
    <property type="match status" value="1"/>
</dbReference>
<dbReference type="GO" id="GO:0003677">
    <property type="term" value="F:DNA binding"/>
    <property type="evidence" value="ECO:0007669"/>
    <property type="project" value="UniProtKB-KW"/>
</dbReference>
<dbReference type="InterPro" id="IPR011545">
    <property type="entry name" value="DEAD/DEAH_box_helicase_dom"/>
</dbReference>
<dbReference type="GO" id="GO:0043138">
    <property type="term" value="F:3'-5' DNA helicase activity"/>
    <property type="evidence" value="ECO:0007669"/>
    <property type="project" value="UniProtKB-EC"/>
</dbReference>
<dbReference type="SUPFAM" id="SSF52540">
    <property type="entry name" value="P-loop containing nucleoside triphosphate hydrolases"/>
    <property type="match status" value="1"/>
</dbReference>
<dbReference type="NCBIfam" id="TIGR00614">
    <property type="entry name" value="recQ_fam"/>
    <property type="match status" value="1"/>
</dbReference>
<dbReference type="GO" id="GO:0016787">
    <property type="term" value="F:hydrolase activity"/>
    <property type="evidence" value="ECO:0007669"/>
    <property type="project" value="UniProtKB-KW"/>
</dbReference>
<proteinExistence type="inferred from homology"/>
<dbReference type="RefSeq" id="WP_010526238.1">
    <property type="nucleotide sequence ID" value="NZ_AFSL01000006.1"/>
</dbReference>
<evidence type="ECO:0000256" key="4">
    <source>
        <dbReference type="ARBA" id="ARBA00022801"/>
    </source>
</evidence>
<feature type="domain" description="Helicase C-terminal" evidence="14">
    <location>
        <begin position="215"/>
        <end position="361"/>
    </location>
</feature>
<evidence type="ECO:0000256" key="12">
    <source>
        <dbReference type="ARBA" id="ARBA00044550"/>
    </source>
</evidence>
<dbReference type="Pfam" id="PF16124">
    <property type="entry name" value="RecQ_Zn_bind"/>
    <property type="match status" value="1"/>
</dbReference>
<evidence type="ECO:0000259" key="14">
    <source>
        <dbReference type="PROSITE" id="PS51194"/>
    </source>
</evidence>
<dbReference type="FunFam" id="3.40.50.300:FF:001389">
    <property type="entry name" value="ATP-dependent DNA helicase RecQ"/>
    <property type="match status" value="1"/>
</dbReference>
<evidence type="ECO:0000313" key="15">
    <source>
        <dbReference type="EMBL" id="SFE13543.1"/>
    </source>
</evidence>
<dbReference type="InterPro" id="IPR036388">
    <property type="entry name" value="WH-like_DNA-bd_sf"/>
</dbReference>
<protein>
    <recommendedName>
        <fullName evidence="11">ATP-dependent DNA helicase RecQ</fullName>
        <ecNumber evidence="10">5.6.2.4</ecNumber>
    </recommendedName>
    <alternativeName>
        <fullName evidence="12">DNA 3'-5' helicase RecQ</fullName>
    </alternativeName>
</protein>
<dbReference type="InterPro" id="IPR004589">
    <property type="entry name" value="DNA_helicase_ATP-dep_RecQ"/>
</dbReference>
<name>A0A1I1Y5Y7_9BACT</name>
<dbReference type="GO" id="GO:0043590">
    <property type="term" value="C:bacterial nucleoid"/>
    <property type="evidence" value="ECO:0007669"/>
    <property type="project" value="TreeGrafter"/>
</dbReference>
<feature type="domain" description="Helicase ATP-binding" evidence="13">
    <location>
        <begin position="26"/>
        <end position="194"/>
    </location>
</feature>
<dbReference type="InterPro" id="IPR032284">
    <property type="entry name" value="RecQ_Zn-bd"/>
</dbReference>
<comment type="catalytic activity">
    <reaction evidence="9">
        <text>Couples ATP hydrolysis with the unwinding of duplex DNA by translocating in the 3'-5' direction.</text>
        <dbReference type="EC" id="5.6.2.4"/>
    </reaction>
</comment>
<dbReference type="Gene3D" id="3.40.50.300">
    <property type="entry name" value="P-loop containing nucleotide triphosphate hydrolases"/>
    <property type="match status" value="2"/>
</dbReference>
<dbReference type="STRING" id="385682.SAMN05444380_10745"/>
<dbReference type="InterPro" id="IPR001650">
    <property type="entry name" value="Helicase_C-like"/>
</dbReference>
<dbReference type="InterPro" id="IPR036390">
    <property type="entry name" value="WH_DNA-bd_sf"/>
</dbReference>
<keyword evidence="6" id="KW-0067">ATP-binding</keyword>
<organism evidence="15 16">
    <name type="scientific">Thermophagus xiamenensis</name>
    <dbReference type="NCBI Taxonomy" id="385682"/>
    <lineage>
        <taxon>Bacteria</taxon>
        <taxon>Pseudomonadati</taxon>
        <taxon>Bacteroidota</taxon>
        <taxon>Bacteroidia</taxon>
        <taxon>Marinilabiliales</taxon>
        <taxon>Marinilabiliaceae</taxon>
        <taxon>Thermophagus</taxon>
    </lineage>
</organism>
<keyword evidence="8" id="KW-0413">Isomerase</keyword>
<dbReference type="Gene3D" id="1.10.10.10">
    <property type="entry name" value="Winged helix-like DNA-binding domain superfamily/Winged helix DNA-binding domain"/>
    <property type="match status" value="1"/>
</dbReference>
<dbReference type="GO" id="GO:0046872">
    <property type="term" value="F:metal ion binding"/>
    <property type="evidence" value="ECO:0007669"/>
    <property type="project" value="UniProtKB-KW"/>
</dbReference>
<dbReference type="eggNOG" id="COG0514">
    <property type="taxonomic scope" value="Bacteria"/>
</dbReference>
<evidence type="ECO:0000256" key="11">
    <source>
        <dbReference type="ARBA" id="ARBA00044535"/>
    </source>
</evidence>
<evidence type="ECO:0000256" key="6">
    <source>
        <dbReference type="ARBA" id="ARBA00022840"/>
    </source>
</evidence>
<dbReference type="SMART" id="SM00490">
    <property type="entry name" value="HELICc"/>
    <property type="match status" value="1"/>
</dbReference>
<dbReference type="EMBL" id="FONA01000007">
    <property type="protein sequence ID" value="SFE13543.1"/>
    <property type="molecule type" value="Genomic_DNA"/>
</dbReference>
<reference evidence="15 16" key="1">
    <citation type="submission" date="2016-10" db="EMBL/GenBank/DDBJ databases">
        <authorList>
            <person name="de Groot N.N."/>
        </authorList>
    </citation>
    <scope>NUCLEOTIDE SEQUENCE [LARGE SCALE GENOMIC DNA]</scope>
    <source>
        <strain evidence="15 16">DSM 19012</strain>
    </source>
</reference>
<evidence type="ECO:0000256" key="5">
    <source>
        <dbReference type="ARBA" id="ARBA00022806"/>
    </source>
</evidence>
<accession>A0A1I1Y5Y7</accession>
<dbReference type="GO" id="GO:0030894">
    <property type="term" value="C:replisome"/>
    <property type="evidence" value="ECO:0007669"/>
    <property type="project" value="TreeGrafter"/>
</dbReference>
<dbReference type="GO" id="GO:0005524">
    <property type="term" value="F:ATP binding"/>
    <property type="evidence" value="ECO:0007669"/>
    <property type="project" value="UniProtKB-KW"/>
</dbReference>
<dbReference type="Proteomes" id="UP000181976">
    <property type="component" value="Unassembled WGS sequence"/>
</dbReference>
<evidence type="ECO:0000256" key="1">
    <source>
        <dbReference type="ARBA" id="ARBA00005446"/>
    </source>
</evidence>
<dbReference type="PROSITE" id="PS51192">
    <property type="entry name" value="HELICASE_ATP_BIND_1"/>
    <property type="match status" value="1"/>
</dbReference>
<evidence type="ECO:0000256" key="2">
    <source>
        <dbReference type="ARBA" id="ARBA00022723"/>
    </source>
</evidence>
<dbReference type="InterPro" id="IPR014001">
    <property type="entry name" value="Helicase_ATP-bd"/>
</dbReference>
<dbReference type="SUPFAM" id="SSF46785">
    <property type="entry name" value="Winged helix' DNA-binding domain"/>
    <property type="match status" value="1"/>
</dbReference>
<dbReference type="AlphaFoldDB" id="A0A1I1Y5Y7"/>
<comment type="similarity">
    <text evidence="1">Belongs to the helicase family. RecQ subfamily.</text>
</comment>
<evidence type="ECO:0000256" key="10">
    <source>
        <dbReference type="ARBA" id="ARBA00034808"/>
    </source>
</evidence>
<keyword evidence="5 15" id="KW-0347">Helicase</keyword>
<evidence type="ECO:0000313" key="16">
    <source>
        <dbReference type="Proteomes" id="UP000181976"/>
    </source>
</evidence>
<dbReference type="GO" id="GO:0005737">
    <property type="term" value="C:cytoplasm"/>
    <property type="evidence" value="ECO:0007669"/>
    <property type="project" value="TreeGrafter"/>
</dbReference>
<dbReference type="CDD" id="cd17920">
    <property type="entry name" value="DEXHc_RecQ"/>
    <property type="match status" value="1"/>
</dbReference>
<dbReference type="PANTHER" id="PTHR13710">
    <property type="entry name" value="DNA HELICASE RECQ FAMILY MEMBER"/>
    <property type="match status" value="1"/>
</dbReference>
<evidence type="ECO:0000256" key="8">
    <source>
        <dbReference type="ARBA" id="ARBA00023235"/>
    </source>
</evidence>
<dbReference type="PANTHER" id="PTHR13710:SF105">
    <property type="entry name" value="ATP-DEPENDENT DNA HELICASE Q1"/>
    <property type="match status" value="1"/>
</dbReference>
<dbReference type="OrthoDB" id="9763310at2"/>
<sequence>MSNHYLEILKKYWGFDQFRPLQEDIIRSVGEGKDTLALMPTGGGKSITFQVPAMAKEGLCLVVTPLIALMKDQVENLKKIGIKAAAIHSGLTYNEIKVTFDNAIFGGTKFLYVSPERLSTDFFLEKLPELSINLLAVDEAHCISQWGYDFRPSYLKIAAVRELIPEVPVLALTATATPQVVEDIMKQLRFKEKNVFKKSFARPNLAYVVRATENKKEQLLKILQSVGGSAVVYVRSRKKTREYAAFLQQNSITADYFHAGLTNASKDEKQRKWKNNLTRVMVATNAFGMGIDKPDVRLVVHIDAPDSLEAYFQEAGRAGRDGQKAYAVLLWSDHDRVQLRKQVSTAFPEPETIKRVYDALGNFFQLPVGAGFQMVYDFDIGKFCSAFNFNILTVYNSLKILQRAGYLTFSEELDIPSKVIFLVQGNDLYKFQVENEDLDPFIKILLRNYTGLFTEYAPINEADLAQKMGVTTETIYKALAKLSKLGIIHYIPRRKTPLIAYTQSREETRYIRLPKEVYEERKLKYQEQTEAVIEYGSTDYICRSRFLLNYFGQGNSDNCGICDVCLSRKKRGLDETSFQTIETAIEKLLKKQTMHADELIQSLPFNDTQIWQVLNWLEDHGLIGETESGELEWLK</sequence>
<evidence type="ECO:0000256" key="3">
    <source>
        <dbReference type="ARBA" id="ARBA00022741"/>
    </source>
</evidence>
<gene>
    <name evidence="15" type="ORF">SAMN05444380_10745</name>
</gene>